<feature type="binding site" evidence="2">
    <location>
        <position position="99"/>
    </location>
    <ligand>
        <name>substrate</name>
    </ligand>
</feature>
<evidence type="ECO:0000256" key="3">
    <source>
        <dbReference type="PIRSR" id="PIRSR017388-3"/>
    </source>
</evidence>
<dbReference type="EMBL" id="LQQC01000010">
    <property type="protein sequence ID" value="KXZ58236.1"/>
    <property type="molecule type" value="Genomic_DNA"/>
</dbReference>
<dbReference type="AlphaFoldDB" id="A0A150H809"/>
<dbReference type="Pfam" id="PF12697">
    <property type="entry name" value="Abhydrolase_6"/>
    <property type="match status" value="1"/>
</dbReference>
<dbReference type="EC" id="3.1.1.23" evidence="5"/>
<keyword evidence="6" id="KW-1185">Reference proteome</keyword>
<feature type="binding site" evidence="2">
    <location>
        <position position="29"/>
    </location>
    <ligand>
        <name>substrate</name>
    </ligand>
</feature>
<evidence type="ECO:0000313" key="6">
    <source>
        <dbReference type="Proteomes" id="UP000243589"/>
    </source>
</evidence>
<evidence type="ECO:0000259" key="4">
    <source>
        <dbReference type="Pfam" id="PF12697"/>
    </source>
</evidence>
<feature type="active site" description="Nucleophile" evidence="1">
    <location>
        <position position="98"/>
    </location>
</feature>
<sequence length="256" mass="27434">MTAQHATDLTQPLRLNGSGDVGILAVHGFTGSPAAMRPLAQALHASTGAPTSVPLLPGHGTNLKDMAASTWQQWSEAVDQAADELRTECDEIVIIGLSMGGALSLHTAAKRSDIAHVGLINPAVYVDSPFAPFAGALSTFIKRVSGIENAINKPGQDEQAYPQVPLPSVGELYRGIRVVRSELWRVHAPITYFLSGTDDVVEPRSWNCVRQGVRGPMRTVPLPMSNHVATLDYDAGKIEEELTAVIRQLQEESRGA</sequence>
<keyword evidence="5" id="KW-0378">Hydrolase</keyword>
<dbReference type="Gene3D" id="3.40.50.1820">
    <property type="entry name" value="alpha/beta hydrolase"/>
    <property type="match status" value="1"/>
</dbReference>
<dbReference type="SUPFAM" id="SSF53474">
    <property type="entry name" value="alpha/beta-Hydrolases"/>
    <property type="match status" value="1"/>
</dbReference>
<feature type="domain" description="AB hydrolase-1" evidence="4">
    <location>
        <begin position="23"/>
        <end position="202"/>
    </location>
</feature>
<evidence type="ECO:0000256" key="1">
    <source>
        <dbReference type="PIRSR" id="PIRSR017388-1"/>
    </source>
</evidence>
<feature type="active site" description="Charge relay system" evidence="1">
    <location>
        <position position="198"/>
    </location>
</feature>
<reference evidence="5 6" key="1">
    <citation type="submission" date="2016-01" db="EMBL/GenBank/DDBJ databases">
        <title>Use of Whole Genome Sequencing to ascertain that Brevibacterium massiliense (Roux, Raoult 2009) is a later heterotypic synonym of Brevibacterium ravenspurgense (Mages 2008).</title>
        <authorList>
            <person name="Bernier A.-M."/>
            <person name="Burdz T."/>
            <person name="Huynh C."/>
            <person name="Pachecho A.L."/>
            <person name="Wiebe D."/>
            <person name="Bonner C."/>
            <person name="Bernard K."/>
        </authorList>
    </citation>
    <scope>NUCLEOTIDE SEQUENCE [LARGE SCALE GENOMIC DNA]</scope>
    <source>
        <strain evidence="5 6">CCUG56047</strain>
    </source>
</reference>
<feature type="site" description="Important for substrate specificity" evidence="3">
    <location>
        <position position="147"/>
    </location>
</feature>
<dbReference type="PIRSF" id="PIRSF017388">
    <property type="entry name" value="Esterase_lipase"/>
    <property type="match status" value="1"/>
</dbReference>
<protein>
    <submittedName>
        <fullName evidence="5">Thermostable monoacylglycerol lipase</fullName>
        <ecNumber evidence="5">3.1.1.23</ecNumber>
    </submittedName>
</protein>
<evidence type="ECO:0000313" key="5">
    <source>
        <dbReference type="EMBL" id="KXZ58236.1"/>
    </source>
</evidence>
<proteinExistence type="predicted"/>
<dbReference type="Proteomes" id="UP000243589">
    <property type="component" value="Unassembled WGS sequence"/>
</dbReference>
<feature type="active site" description="Charge relay system" evidence="1">
    <location>
        <position position="227"/>
    </location>
</feature>
<evidence type="ECO:0000256" key="2">
    <source>
        <dbReference type="PIRSR" id="PIRSR017388-2"/>
    </source>
</evidence>
<name>A0A150H809_9MICO</name>
<organism evidence="5 6">
    <name type="scientific">Brevibacterium ravenspurgense</name>
    <dbReference type="NCBI Taxonomy" id="479117"/>
    <lineage>
        <taxon>Bacteria</taxon>
        <taxon>Bacillati</taxon>
        <taxon>Actinomycetota</taxon>
        <taxon>Actinomycetes</taxon>
        <taxon>Micrococcales</taxon>
        <taxon>Brevibacteriaceae</taxon>
        <taxon>Brevibacterium</taxon>
    </lineage>
</organism>
<gene>
    <name evidence="5" type="ORF">Bravens_01274</name>
</gene>
<comment type="caution">
    <text evidence="5">The sequence shown here is derived from an EMBL/GenBank/DDBJ whole genome shotgun (WGS) entry which is preliminary data.</text>
</comment>
<accession>A0A150H809</accession>
<dbReference type="PATRIC" id="fig|479117.4.peg.1269"/>
<dbReference type="InterPro" id="IPR029058">
    <property type="entry name" value="AB_hydrolase_fold"/>
</dbReference>
<dbReference type="GO" id="GO:0047372">
    <property type="term" value="F:monoacylglycerol lipase activity"/>
    <property type="evidence" value="ECO:0007669"/>
    <property type="project" value="UniProtKB-EC"/>
</dbReference>
<dbReference type="InterPro" id="IPR000073">
    <property type="entry name" value="AB_hydrolase_1"/>
</dbReference>
<dbReference type="InterPro" id="IPR012354">
    <property type="entry name" value="Esterase_lipase"/>
</dbReference>